<dbReference type="SMART" id="SM00965">
    <property type="entry name" value="STN"/>
    <property type="match status" value="1"/>
</dbReference>
<dbReference type="EMBL" id="CP069450">
    <property type="protein sequence ID" value="QRO48401.1"/>
    <property type="molecule type" value="Genomic_DNA"/>
</dbReference>
<name>A0ABX7H0J3_9BACT</name>
<evidence type="ECO:0000256" key="5">
    <source>
        <dbReference type="ARBA" id="ARBA00023136"/>
    </source>
</evidence>
<evidence type="ECO:0000256" key="7">
    <source>
        <dbReference type="PROSITE-ProRule" id="PRU01360"/>
    </source>
</evidence>
<keyword evidence="10" id="KW-1185">Reference proteome</keyword>
<dbReference type="NCBIfam" id="TIGR04056">
    <property type="entry name" value="OMP_RagA_SusC"/>
    <property type="match status" value="1"/>
</dbReference>
<sequence>MRKNRQIRFLRNRILKKVVNIMKLTFILLFISFMQVSATLYSQNDRVSIQVKGGLIEDVFRLIERQSNYVFVYNHEQVSRVKKLSLDFKNKSVAEVLDKCLKDSGLYYELLDNTIVIRDLGESGGNEKEVKGRVIRGVVTDSQKGPLPGVSVLIKGTSLGVVTNTEGLYRISLPDNQKDITLIFSFIGMQTKQIKVALQDTINVVLEENLHELDEVVSYGYYQVDKRHMTSSVTSLKMDDIMQPGVSTVDQMLEGRVPGMIFMQNSGQVGATPKIKIRGTTTILGSQAPLWVVDGVILSDPVNIDPTSINDLDFVNLLGNAISGINPDDIDQIDVLKDASATAIYGPRASNGVIVITTKKGKVGAPSVSYSLTGTFRQRPRYTDRAVNVMNSQERIDYSRDVIKNQLNVPNLDSWVGYEAAYYEYSTGKINYQEFLEQVREMETVNTDWLGILMQDSYSHSHSLNVSGGTDHIRYYASLGYNDENGNIRGESSDRYSAMASLNLNYNRFMMQFKLNGSTMKREYTPAEVGVTTYAYNTSRSVPAYDENGELWFYQKNNVSYDQPFSIINERKNSYDKINTEQLGLNVSLEYRLLQSLKVGVFCSYNVSNSSEDVYFADNTWYIADLKKASMSTGEIDITTTLCPVGGELRMDNTKNENYSLRGTLTFNKAMDKELNHVLSASLIGELSSSKYTGFKITKRGYMPDRGMIFNKLETMNKDNLYTAYNEWLLTDDAMGVMKDNLTNLVGLVGSFVYSYKNSYIFNVNGRIDFSNKFGDASNDKLLPIWSVSGRWNMHENVLKNVGWIDMLALKMSFGYQGNMSALDSPRLIIKKEGMDNSFKELYSTIANYPNPNLKWEKTSTYNIDVDFSLLNRKIRGTIGYYYRYTRDAFLSKKVSVVNGVEAYTVNEGNLRNQGYELTLNFMPVNTATSLNGQQRGIVWRFDPNFGSVFNQLIDKVKRKDRVLQDEVKYEDYLNGKVQVAGRPVNTFYSYRFKGLNPENGSPMFYGTDKTTMVNGEEKLTKEIYGEMDREDVWLTVMEHSGAREPFLQGSISNYLGWRNLGLSFNLAYSVGSKIRLFRMFPNDGVVVGPEKNLRREFVNRWRQPGDEKYTNVPGILTGSAWNDARWPWWTTEPYKFSNNLWEMYDFSNIRVVSGNYLKLSSLSLRYVVPEYICKKMRVKSLYVNLSGTNLFTICSRKLKGQDPSQSGSTSLINLSVRPTYSLQLNVTF</sequence>
<evidence type="ECO:0000256" key="2">
    <source>
        <dbReference type="ARBA" id="ARBA00022448"/>
    </source>
</evidence>
<dbReference type="InterPro" id="IPR012910">
    <property type="entry name" value="Plug_dom"/>
</dbReference>
<evidence type="ECO:0000313" key="9">
    <source>
        <dbReference type="EMBL" id="QRO48401.1"/>
    </source>
</evidence>
<organism evidence="9 10">
    <name type="scientific">Butyricimonas virosa</name>
    <dbReference type="NCBI Taxonomy" id="544645"/>
    <lineage>
        <taxon>Bacteria</taxon>
        <taxon>Pseudomonadati</taxon>
        <taxon>Bacteroidota</taxon>
        <taxon>Bacteroidia</taxon>
        <taxon>Bacteroidales</taxon>
        <taxon>Odoribacteraceae</taxon>
        <taxon>Butyricimonas</taxon>
    </lineage>
</organism>
<dbReference type="Gene3D" id="2.60.40.1120">
    <property type="entry name" value="Carboxypeptidase-like, regulatory domain"/>
    <property type="match status" value="1"/>
</dbReference>
<protein>
    <submittedName>
        <fullName evidence="9">SusC/RagA family TonB-linked outer membrane protein</fullName>
    </submittedName>
</protein>
<dbReference type="SUPFAM" id="SSF49464">
    <property type="entry name" value="Carboxypeptidase regulatory domain-like"/>
    <property type="match status" value="1"/>
</dbReference>
<gene>
    <name evidence="9" type="ORF">I6J59_10495</name>
</gene>
<dbReference type="InterPro" id="IPR011662">
    <property type="entry name" value="Secretin/TonB_short_N"/>
</dbReference>
<keyword evidence="4 7" id="KW-0812">Transmembrane</keyword>
<dbReference type="InterPro" id="IPR036942">
    <property type="entry name" value="Beta-barrel_TonB_sf"/>
</dbReference>
<dbReference type="NCBIfam" id="TIGR04057">
    <property type="entry name" value="SusC_RagA_signa"/>
    <property type="match status" value="1"/>
</dbReference>
<dbReference type="InterPro" id="IPR008969">
    <property type="entry name" value="CarboxyPept-like_regulatory"/>
</dbReference>
<dbReference type="Pfam" id="PF07660">
    <property type="entry name" value="STN"/>
    <property type="match status" value="1"/>
</dbReference>
<dbReference type="InterPro" id="IPR023996">
    <property type="entry name" value="TonB-dep_OMP_SusC/RagA"/>
</dbReference>
<evidence type="ECO:0000256" key="4">
    <source>
        <dbReference type="ARBA" id="ARBA00022692"/>
    </source>
</evidence>
<dbReference type="SUPFAM" id="SSF56935">
    <property type="entry name" value="Porins"/>
    <property type="match status" value="1"/>
</dbReference>
<evidence type="ECO:0000256" key="1">
    <source>
        <dbReference type="ARBA" id="ARBA00004571"/>
    </source>
</evidence>
<keyword evidence="2 7" id="KW-0813">Transport</keyword>
<evidence type="ECO:0000256" key="3">
    <source>
        <dbReference type="ARBA" id="ARBA00022452"/>
    </source>
</evidence>
<dbReference type="Gene3D" id="2.170.130.10">
    <property type="entry name" value="TonB-dependent receptor, plug domain"/>
    <property type="match status" value="1"/>
</dbReference>
<dbReference type="InterPro" id="IPR037066">
    <property type="entry name" value="Plug_dom_sf"/>
</dbReference>
<evidence type="ECO:0000256" key="6">
    <source>
        <dbReference type="ARBA" id="ARBA00023237"/>
    </source>
</evidence>
<feature type="domain" description="Secretin/TonB short N-terminal" evidence="8">
    <location>
        <begin position="69"/>
        <end position="120"/>
    </location>
</feature>
<evidence type="ECO:0000259" key="8">
    <source>
        <dbReference type="SMART" id="SM00965"/>
    </source>
</evidence>
<keyword evidence="6 7" id="KW-0998">Cell outer membrane</keyword>
<accession>A0ABX7H0J3</accession>
<comment type="similarity">
    <text evidence="7">Belongs to the TonB-dependent receptor family.</text>
</comment>
<proteinExistence type="inferred from homology"/>
<keyword evidence="3 7" id="KW-1134">Transmembrane beta strand</keyword>
<keyword evidence="5 7" id="KW-0472">Membrane</keyword>
<dbReference type="Pfam" id="PF07715">
    <property type="entry name" value="Plug"/>
    <property type="match status" value="1"/>
</dbReference>
<dbReference type="InterPro" id="IPR039426">
    <property type="entry name" value="TonB-dep_rcpt-like"/>
</dbReference>
<dbReference type="Proteomes" id="UP000654720">
    <property type="component" value="Chromosome"/>
</dbReference>
<dbReference type="InterPro" id="IPR023997">
    <property type="entry name" value="TonB-dep_OMP_SusC/RagA_CS"/>
</dbReference>
<dbReference type="Pfam" id="PF13715">
    <property type="entry name" value="CarbopepD_reg_2"/>
    <property type="match status" value="1"/>
</dbReference>
<reference evidence="9 10" key="1">
    <citation type="submission" date="2021-02" db="EMBL/GenBank/DDBJ databases">
        <title>FDA dAtabase for Regulatory Grade micrObial Sequences (FDA-ARGOS): Supporting development and validation of Infectious Disease Dx tests.</title>
        <authorList>
            <person name="Carlson P."/>
            <person name="Fischbach M."/>
            <person name="Hastie J."/>
            <person name="Bilen M."/>
            <person name="Cheng A."/>
            <person name="Tallon L."/>
            <person name="Sadzewicz L."/>
            <person name="Zhao X."/>
            <person name="Boylan J."/>
            <person name="Ott S."/>
            <person name="Bowen H."/>
            <person name="Vavikolanu K."/>
            <person name="Mehta A."/>
            <person name="Aluvathingal J."/>
            <person name="Nadendla S."/>
            <person name="Yan Y."/>
            <person name="Sichtig H."/>
        </authorList>
    </citation>
    <scope>NUCLEOTIDE SEQUENCE [LARGE SCALE GENOMIC DNA]</scope>
    <source>
        <strain evidence="9 10">FDAARGOS_1229</strain>
    </source>
</reference>
<comment type="subcellular location">
    <subcellularLocation>
        <location evidence="1 7">Cell outer membrane</location>
        <topology evidence="1 7">Multi-pass membrane protein</topology>
    </subcellularLocation>
</comment>
<dbReference type="Gene3D" id="2.40.170.20">
    <property type="entry name" value="TonB-dependent receptor, beta-barrel domain"/>
    <property type="match status" value="1"/>
</dbReference>
<evidence type="ECO:0000313" key="10">
    <source>
        <dbReference type="Proteomes" id="UP000654720"/>
    </source>
</evidence>
<dbReference type="PROSITE" id="PS52016">
    <property type="entry name" value="TONB_DEPENDENT_REC_3"/>
    <property type="match status" value="1"/>
</dbReference>